<protein>
    <recommendedName>
        <fullName evidence="3">Replication protein</fullName>
    </recommendedName>
</protein>
<dbReference type="RefSeq" id="WP_138857044.1">
    <property type="nucleotide sequence ID" value="NZ_CP040709.1"/>
</dbReference>
<organism evidence="1 2">
    <name type="scientific">Inhella inkyongensis</name>
    <dbReference type="NCBI Taxonomy" id="392593"/>
    <lineage>
        <taxon>Bacteria</taxon>
        <taxon>Pseudomonadati</taxon>
        <taxon>Pseudomonadota</taxon>
        <taxon>Betaproteobacteria</taxon>
        <taxon>Burkholderiales</taxon>
        <taxon>Sphaerotilaceae</taxon>
        <taxon>Inhella</taxon>
    </lineage>
</organism>
<dbReference type="Proteomes" id="UP000554837">
    <property type="component" value="Unassembled WGS sequence"/>
</dbReference>
<keyword evidence="2" id="KW-1185">Reference proteome</keyword>
<evidence type="ECO:0000313" key="2">
    <source>
        <dbReference type="Proteomes" id="UP000554837"/>
    </source>
</evidence>
<name>A0A840S329_9BURK</name>
<dbReference type="AlphaFoldDB" id="A0A840S329"/>
<comment type="caution">
    <text evidence="1">The sequence shown here is derived from an EMBL/GenBank/DDBJ whole genome shotgun (WGS) entry which is preliminary data.</text>
</comment>
<gene>
    <name evidence="1" type="ORF">HNQ51_001235</name>
</gene>
<proteinExistence type="predicted"/>
<evidence type="ECO:0008006" key="3">
    <source>
        <dbReference type="Google" id="ProtNLM"/>
    </source>
</evidence>
<dbReference type="OrthoDB" id="8910704at2"/>
<evidence type="ECO:0000313" key="1">
    <source>
        <dbReference type="EMBL" id="MBB5203942.1"/>
    </source>
</evidence>
<reference evidence="1 2" key="1">
    <citation type="submission" date="2020-08" db="EMBL/GenBank/DDBJ databases">
        <title>Genomic Encyclopedia of Type Strains, Phase IV (KMG-IV): sequencing the most valuable type-strain genomes for metagenomic binning, comparative biology and taxonomic classification.</title>
        <authorList>
            <person name="Goeker M."/>
        </authorList>
    </citation>
    <scope>NUCLEOTIDE SEQUENCE [LARGE SCALE GENOMIC DNA]</scope>
    <source>
        <strain evidence="1 2">DSM 23958</strain>
    </source>
</reference>
<sequence length="446" mass="50040">MKFNATSIRQHEASKLLTKNFLETGKNILGDGLKLCQRAKAHHTQDPNTAFVVVERKSIKEKINGKYVTQTYTLSRMHDVAQCGNAHLCPHCAGYKASDMRNWLELAFLPAAKTHNLHVGLLTLTAQHRRNDDWSAHIAKFYLSLEDFSISMYREFKKIGSFGRVRAMECPVGSNGLHLHIHDLITYAPGTDIEEFQKLALKKWKAALKKNGMSCNSHGVDLNAQGQFDPLYIAKEIAAYDTKNKSKSDLKNLFQLLDASAKGDKQSANDWIRAAKAIQGRDRWNVGQLAQKLGIPCPSDWKKPEGIAKIDPQRLVISYPQPQHMIATSPANPRAGLAFILRAARNEAARPGTTQRMVLRMCDETIKADVEQIKFKHAKTLAKLIKSSFTAEEKERMCAKIHSHCTFAIAEYRATTYSYMHPAPKPAPQVQEDYSGLIPGLELDFS</sequence>
<accession>A0A840S329</accession>
<dbReference type="EMBL" id="JACHHO010000001">
    <property type="protein sequence ID" value="MBB5203942.1"/>
    <property type="molecule type" value="Genomic_DNA"/>
</dbReference>